<evidence type="ECO:0000256" key="1">
    <source>
        <dbReference type="ARBA" id="ARBA00001917"/>
    </source>
</evidence>
<dbReference type="GO" id="GO:0003959">
    <property type="term" value="F:NADPH dehydrogenase activity"/>
    <property type="evidence" value="ECO:0007669"/>
    <property type="project" value="InterPro"/>
</dbReference>
<dbReference type="GO" id="GO:0010181">
    <property type="term" value="F:FMN binding"/>
    <property type="evidence" value="ECO:0007669"/>
    <property type="project" value="InterPro"/>
</dbReference>
<gene>
    <name evidence="2" type="ORF">AMAG_13536</name>
</gene>
<dbReference type="PANTHER" id="PTHR43303:SF4">
    <property type="entry name" value="NADPH DEHYDROGENASE C23G7.10C-RELATED"/>
    <property type="match status" value="1"/>
</dbReference>
<dbReference type="OMA" id="FTNHIIV"/>
<dbReference type="eggNOG" id="KOG0134">
    <property type="taxonomic scope" value="Eukaryota"/>
</dbReference>
<dbReference type="InterPro" id="IPR044152">
    <property type="entry name" value="YqjM-like"/>
</dbReference>
<keyword evidence="3" id="KW-1185">Reference proteome</keyword>
<dbReference type="EMBL" id="GG745358">
    <property type="protein sequence ID" value="KNE68897.1"/>
    <property type="molecule type" value="Genomic_DNA"/>
</dbReference>
<organism evidence="2 3">
    <name type="scientific">Allomyces macrogynus (strain ATCC 38327)</name>
    <name type="common">Allomyces javanicus var. macrogynus</name>
    <dbReference type="NCBI Taxonomy" id="578462"/>
    <lineage>
        <taxon>Eukaryota</taxon>
        <taxon>Fungi</taxon>
        <taxon>Fungi incertae sedis</taxon>
        <taxon>Blastocladiomycota</taxon>
        <taxon>Blastocladiomycetes</taxon>
        <taxon>Blastocladiales</taxon>
        <taxon>Blastocladiaceae</taxon>
        <taxon>Allomyces</taxon>
    </lineage>
</organism>
<evidence type="ECO:0000313" key="2">
    <source>
        <dbReference type="EMBL" id="KNE68897.1"/>
    </source>
</evidence>
<dbReference type="GO" id="GO:0050661">
    <property type="term" value="F:NADP binding"/>
    <property type="evidence" value="ECO:0007669"/>
    <property type="project" value="InterPro"/>
</dbReference>
<sequence>MVRKVTFTNHIIVSSLWAYSAQEGLATDDHLVHFGQFALRGVGLVMVEEAAAAPEGRVSPGCLGLWKGEQFAPLRRIADFTHARRVQGGDVTSALSILKVMPAEMTVGEIPTLVAAFASAVHRAFKADFDVVEIDAARVAHSPVFVARDEPAH</sequence>
<evidence type="ECO:0000313" key="3">
    <source>
        <dbReference type="Proteomes" id="UP000054350"/>
    </source>
</evidence>
<dbReference type="Proteomes" id="UP000054350">
    <property type="component" value="Unassembled WGS sequence"/>
</dbReference>
<protein>
    <submittedName>
        <fullName evidence="2">NADPH dehydrogenase</fullName>
    </submittedName>
</protein>
<proteinExistence type="predicted"/>
<accession>A0A0L0T2E8</accession>
<dbReference type="Gene3D" id="3.20.20.70">
    <property type="entry name" value="Aldolase class I"/>
    <property type="match status" value="2"/>
</dbReference>
<name>A0A0L0T2E8_ALLM3</name>
<comment type="cofactor">
    <cofactor evidence="1">
        <name>FMN</name>
        <dbReference type="ChEBI" id="CHEBI:58210"/>
    </cofactor>
</comment>
<dbReference type="STRING" id="578462.A0A0L0T2E8"/>
<dbReference type="InterPro" id="IPR013785">
    <property type="entry name" value="Aldolase_TIM"/>
</dbReference>
<dbReference type="AlphaFoldDB" id="A0A0L0T2E8"/>
<dbReference type="PANTHER" id="PTHR43303">
    <property type="entry name" value="NADPH DEHYDROGENASE C23G7.10C-RELATED"/>
    <property type="match status" value="1"/>
</dbReference>
<dbReference type="VEuPathDB" id="FungiDB:AMAG_13536"/>
<dbReference type="SUPFAM" id="SSF51395">
    <property type="entry name" value="FMN-linked oxidoreductases"/>
    <property type="match status" value="1"/>
</dbReference>
<dbReference type="OrthoDB" id="72788at2759"/>
<reference evidence="3" key="2">
    <citation type="submission" date="2009-11" db="EMBL/GenBank/DDBJ databases">
        <title>The Genome Sequence of Allomyces macrogynus strain ATCC 38327.</title>
        <authorList>
            <consortium name="The Broad Institute Genome Sequencing Platform"/>
            <person name="Russ C."/>
            <person name="Cuomo C."/>
            <person name="Shea T."/>
            <person name="Young S.K."/>
            <person name="Zeng Q."/>
            <person name="Koehrsen M."/>
            <person name="Haas B."/>
            <person name="Borodovsky M."/>
            <person name="Guigo R."/>
            <person name="Alvarado L."/>
            <person name="Berlin A."/>
            <person name="Borenstein D."/>
            <person name="Chen Z."/>
            <person name="Engels R."/>
            <person name="Freedman E."/>
            <person name="Gellesch M."/>
            <person name="Goldberg J."/>
            <person name="Griggs A."/>
            <person name="Gujja S."/>
            <person name="Heiman D."/>
            <person name="Hepburn T."/>
            <person name="Howarth C."/>
            <person name="Jen D."/>
            <person name="Larson L."/>
            <person name="Lewis B."/>
            <person name="Mehta T."/>
            <person name="Park D."/>
            <person name="Pearson M."/>
            <person name="Roberts A."/>
            <person name="Saif S."/>
            <person name="Shenoy N."/>
            <person name="Sisk P."/>
            <person name="Stolte C."/>
            <person name="Sykes S."/>
            <person name="Walk T."/>
            <person name="White J."/>
            <person name="Yandava C."/>
            <person name="Burger G."/>
            <person name="Gray M.W."/>
            <person name="Holland P.W.H."/>
            <person name="King N."/>
            <person name="Lang F.B.F."/>
            <person name="Roger A.J."/>
            <person name="Ruiz-Trillo I."/>
            <person name="Lander E."/>
            <person name="Nusbaum C."/>
        </authorList>
    </citation>
    <scope>NUCLEOTIDE SEQUENCE [LARGE SCALE GENOMIC DNA]</scope>
    <source>
        <strain evidence="3">ATCC 38327</strain>
    </source>
</reference>
<reference evidence="2 3" key="1">
    <citation type="submission" date="2009-11" db="EMBL/GenBank/DDBJ databases">
        <title>Annotation of Allomyces macrogynus ATCC 38327.</title>
        <authorList>
            <consortium name="The Broad Institute Genome Sequencing Platform"/>
            <person name="Russ C."/>
            <person name="Cuomo C."/>
            <person name="Burger G."/>
            <person name="Gray M.W."/>
            <person name="Holland P.W.H."/>
            <person name="King N."/>
            <person name="Lang F.B.F."/>
            <person name="Roger A.J."/>
            <person name="Ruiz-Trillo I."/>
            <person name="Young S.K."/>
            <person name="Zeng Q."/>
            <person name="Gargeya S."/>
            <person name="Fitzgerald M."/>
            <person name="Haas B."/>
            <person name="Abouelleil A."/>
            <person name="Alvarado L."/>
            <person name="Arachchi H.M."/>
            <person name="Berlin A."/>
            <person name="Chapman S.B."/>
            <person name="Gearin G."/>
            <person name="Goldberg J."/>
            <person name="Griggs A."/>
            <person name="Gujja S."/>
            <person name="Hansen M."/>
            <person name="Heiman D."/>
            <person name="Howarth C."/>
            <person name="Larimer J."/>
            <person name="Lui A."/>
            <person name="MacDonald P.J.P."/>
            <person name="McCowen C."/>
            <person name="Montmayeur A."/>
            <person name="Murphy C."/>
            <person name="Neiman D."/>
            <person name="Pearson M."/>
            <person name="Priest M."/>
            <person name="Roberts A."/>
            <person name="Saif S."/>
            <person name="Shea T."/>
            <person name="Sisk P."/>
            <person name="Stolte C."/>
            <person name="Sykes S."/>
            <person name="Wortman J."/>
            <person name="Nusbaum C."/>
            <person name="Birren B."/>
        </authorList>
    </citation>
    <scope>NUCLEOTIDE SEQUENCE [LARGE SCALE GENOMIC DNA]</scope>
    <source>
        <strain evidence="2 3">ATCC 38327</strain>
    </source>
</reference>